<dbReference type="EMBL" id="KB468146">
    <property type="protein sequence ID" value="PCH43820.1"/>
    <property type="molecule type" value="Genomic_DNA"/>
</dbReference>
<feature type="region of interest" description="Disordered" evidence="7">
    <location>
        <begin position="279"/>
        <end position="339"/>
    </location>
</feature>
<dbReference type="PANTHER" id="PTHR24208:SF166">
    <property type="entry name" value="LIM HOMEOBOX TRANSCRIPTION FACTOR 1 ALPHA, ISOFORM B"/>
    <property type="match status" value="1"/>
</dbReference>
<evidence type="ECO:0000256" key="1">
    <source>
        <dbReference type="ARBA" id="ARBA00004123"/>
    </source>
</evidence>
<dbReference type="AlphaFoldDB" id="A0A2H3JNR5"/>
<feature type="region of interest" description="Disordered" evidence="7">
    <location>
        <begin position="146"/>
        <end position="182"/>
    </location>
</feature>
<dbReference type="PROSITE" id="PS00027">
    <property type="entry name" value="HOMEOBOX_1"/>
    <property type="match status" value="1"/>
</dbReference>
<dbReference type="GO" id="GO:0000981">
    <property type="term" value="F:DNA-binding transcription factor activity, RNA polymerase II-specific"/>
    <property type="evidence" value="ECO:0007669"/>
    <property type="project" value="InterPro"/>
</dbReference>
<evidence type="ECO:0000256" key="4">
    <source>
        <dbReference type="ARBA" id="ARBA00023242"/>
    </source>
</evidence>
<protein>
    <recommendedName>
        <fullName evidence="8">Homeobox domain-containing protein</fullName>
    </recommendedName>
</protein>
<feature type="compositionally biased region" description="Low complexity" evidence="7">
    <location>
        <begin position="161"/>
        <end position="173"/>
    </location>
</feature>
<dbReference type="Proteomes" id="UP000218811">
    <property type="component" value="Unassembled WGS sequence"/>
</dbReference>
<evidence type="ECO:0000313" key="10">
    <source>
        <dbReference type="Proteomes" id="UP000218811"/>
    </source>
</evidence>
<dbReference type="SUPFAM" id="SSF46689">
    <property type="entry name" value="Homeodomain-like"/>
    <property type="match status" value="1"/>
</dbReference>
<feature type="compositionally biased region" description="Low complexity" evidence="7">
    <location>
        <begin position="81"/>
        <end position="104"/>
    </location>
</feature>
<keyword evidence="2 5" id="KW-0238">DNA-binding</keyword>
<feature type="compositionally biased region" description="Pro residues" evidence="7">
    <location>
        <begin position="283"/>
        <end position="297"/>
    </location>
</feature>
<feature type="DNA-binding region" description="Homeobox" evidence="5">
    <location>
        <begin position="18"/>
        <end position="77"/>
    </location>
</feature>
<dbReference type="PROSITE" id="PS50071">
    <property type="entry name" value="HOMEOBOX_2"/>
    <property type="match status" value="1"/>
</dbReference>
<dbReference type="PANTHER" id="PTHR24208">
    <property type="entry name" value="LIM/HOMEOBOX PROTEIN LHX"/>
    <property type="match status" value="1"/>
</dbReference>
<dbReference type="STRING" id="742152.A0A2H3JNR5"/>
<feature type="compositionally biased region" description="Low complexity" evidence="7">
    <location>
        <begin position="474"/>
        <end position="483"/>
    </location>
</feature>
<dbReference type="GO" id="GO:0005634">
    <property type="term" value="C:nucleus"/>
    <property type="evidence" value="ECO:0007669"/>
    <property type="project" value="UniProtKB-SubCell"/>
</dbReference>
<dbReference type="InterPro" id="IPR009057">
    <property type="entry name" value="Homeodomain-like_sf"/>
</dbReference>
<evidence type="ECO:0000256" key="5">
    <source>
        <dbReference type="PROSITE-ProRule" id="PRU00108"/>
    </source>
</evidence>
<dbReference type="Pfam" id="PF00046">
    <property type="entry name" value="Homeodomain"/>
    <property type="match status" value="1"/>
</dbReference>
<feature type="compositionally biased region" description="Basic residues" evidence="7">
    <location>
        <begin position="300"/>
        <end position="322"/>
    </location>
</feature>
<keyword evidence="4 5" id="KW-0539">Nucleus</keyword>
<feature type="region of interest" description="Disordered" evidence="7">
    <location>
        <begin position="73"/>
        <end position="115"/>
    </location>
</feature>
<evidence type="ECO:0000313" key="9">
    <source>
        <dbReference type="EMBL" id="PCH43820.1"/>
    </source>
</evidence>
<name>A0A2H3JNR5_WOLCO</name>
<gene>
    <name evidence="9" type="ORF">WOLCODRAFT_144705</name>
</gene>
<dbReference type="InterPro" id="IPR001356">
    <property type="entry name" value="HD"/>
</dbReference>
<keyword evidence="3 5" id="KW-0371">Homeobox</keyword>
<feature type="region of interest" description="Disordered" evidence="7">
    <location>
        <begin position="542"/>
        <end position="640"/>
    </location>
</feature>
<dbReference type="Gene3D" id="1.10.10.60">
    <property type="entry name" value="Homeodomain-like"/>
    <property type="match status" value="1"/>
</dbReference>
<evidence type="ECO:0000256" key="7">
    <source>
        <dbReference type="SAM" id="MobiDB-lite"/>
    </source>
</evidence>
<dbReference type="InterPro" id="IPR017970">
    <property type="entry name" value="Homeobox_CS"/>
</dbReference>
<feature type="compositionally biased region" description="Low complexity" evidence="7">
    <location>
        <begin position="558"/>
        <end position="572"/>
    </location>
</feature>
<feature type="compositionally biased region" description="Basic and acidic residues" evidence="7">
    <location>
        <begin position="507"/>
        <end position="517"/>
    </location>
</feature>
<evidence type="ECO:0000259" key="8">
    <source>
        <dbReference type="PROSITE" id="PS50071"/>
    </source>
</evidence>
<dbReference type="CDD" id="cd00086">
    <property type="entry name" value="homeodomain"/>
    <property type="match status" value="1"/>
</dbReference>
<feature type="domain" description="Homeobox" evidence="8">
    <location>
        <begin position="16"/>
        <end position="76"/>
    </location>
</feature>
<reference evidence="9 10" key="1">
    <citation type="journal article" date="2012" name="Science">
        <title>The Paleozoic origin of enzymatic lignin decomposition reconstructed from 31 fungal genomes.</title>
        <authorList>
            <person name="Floudas D."/>
            <person name="Binder M."/>
            <person name="Riley R."/>
            <person name="Barry K."/>
            <person name="Blanchette R.A."/>
            <person name="Henrissat B."/>
            <person name="Martinez A.T."/>
            <person name="Otillar R."/>
            <person name="Spatafora J.W."/>
            <person name="Yadav J.S."/>
            <person name="Aerts A."/>
            <person name="Benoit I."/>
            <person name="Boyd A."/>
            <person name="Carlson A."/>
            <person name="Copeland A."/>
            <person name="Coutinho P.M."/>
            <person name="de Vries R.P."/>
            <person name="Ferreira P."/>
            <person name="Findley K."/>
            <person name="Foster B."/>
            <person name="Gaskell J."/>
            <person name="Glotzer D."/>
            <person name="Gorecki P."/>
            <person name="Heitman J."/>
            <person name="Hesse C."/>
            <person name="Hori C."/>
            <person name="Igarashi K."/>
            <person name="Jurgens J.A."/>
            <person name="Kallen N."/>
            <person name="Kersten P."/>
            <person name="Kohler A."/>
            <person name="Kuees U."/>
            <person name="Kumar T.K.A."/>
            <person name="Kuo A."/>
            <person name="LaButti K."/>
            <person name="Larrondo L.F."/>
            <person name="Lindquist E."/>
            <person name="Ling A."/>
            <person name="Lombard V."/>
            <person name="Lucas S."/>
            <person name="Lundell T."/>
            <person name="Martin R."/>
            <person name="McLaughlin D.J."/>
            <person name="Morgenstern I."/>
            <person name="Morin E."/>
            <person name="Murat C."/>
            <person name="Nagy L.G."/>
            <person name="Nolan M."/>
            <person name="Ohm R.A."/>
            <person name="Patyshakuliyeva A."/>
            <person name="Rokas A."/>
            <person name="Ruiz-Duenas F.J."/>
            <person name="Sabat G."/>
            <person name="Salamov A."/>
            <person name="Samejima M."/>
            <person name="Schmutz J."/>
            <person name="Slot J.C."/>
            <person name="St John F."/>
            <person name="Stenlid J."/>
            <person name="Sun H."/>
            <person name="Sun S."/>
            <person name="Syed K."/>
            <person name="Tsang A."/>
            <person name="Wiebenga A."/>
            <person name="Young D."/>
            <person name="Pisabarro A."/>
            <person name="Eastwood D.C."/>
            <person name="Martin F."/>
            <person name="Cullen D."/>
            <person name="Grigoriev I.V."/>
            <person name="Hibbett D.S."/>
        </authorList>
    </citation>
    <scope>NUCLEOTIDE SEQUENCE [LARGE SCALE GENOMIC DNA]</scope>
    <source>
        <strain evidence="9 10">MD-104</strain>
    </source>
</reference>
<evidence type="ECO:0000256" key="2">
    <source>
        <dbReference type="ARBA" id="ARBA00023125"/>
    </source>
</evidence>
<sequence>MDPAHVDMRQFYPYTPNEVKHRKRTTRPQLRVLEDHYRRDTKPNAQTRRRLAAELEMTPRGVQVWFQNRRAKTKLQAKKLTSASTSTSGPSSSSSPGSSSSPSEHSPPAPGIVTFDVRSGTEEGAFALERRGSFDAALGRRESFDAGVGRAGHAREGSGSGSSASGDTATPTPTSAPPREARAEELRYDDAAASRHASFDAGAGGQYAFGRAGFDAARDGFDGSSGYDDARASFDSSSASFDASAGYGAHAHEWPRRAGRSEATPVMAFERGVRMEFSSPFAQPAPPARAEPSPFPIAPHHNHSHSQHHQNHAHPQHQHHHASQGPVQTHLPGHPSHLFVHSLSPPPAYEYDAPSPHDLLALRRPSLPLSFHAHPHAHLAAHDPLLRRASIATPYPADAHALRLGMHPLAHVAVQANARTRRAVAAAAAHAHAHAPSYLPAAPGPGPLPAPGFQFGAPRAGDARRGSVESEPGTADSASASAGAGSRFSSLASLASFSSATSWAESEDGKEPAEGRRGSWRRLTRSCPCSAQVLEMFSGLGVDGARARPPQPQPQPQQPQQQQQLAQMQRQPSLPYVHPHAQPHASPGAAPHADPSEGEALPSVKVYVTGGHHYPPSGAPAPPIRRSQSSELAHALSGPGARSAQEVCVHARAASEADVRRVPPRARLQSVPDTSSMQPLLPAGFEYADPPAPEACSAAAAASAYAYDTIKGVDAYAAAAAFEMSAGVAVYPDGYAMDVYEYANVPVAAAQAGAPSPAYEGGAVEFMNTATRNSTRRAGPALLVCPLYNGLLSSLVPHPLAPALRVPRLRVG</sequence>
<proteinExistence type="predicted"/>
<dbReference type="OrthoDB" id="6159439at2759"/>
<dbReference type="GO" id="GO:0000977">
    <property type="term" value="F:RNA polymerase II transcription regulatory region sequence-specific DNA binding"/>
    <property type="evidence" value="ECO:0007669"/>
    <property type="project" value="TreeGrafter"/>
</dbReference>
<organism evidence="9 10">
    <name type="scientific">Wolfiporia cocos (strain MD-104)</name>
    <name type="common">Brown rot fungus</name>
    <dbReference type="NCBI Taxonomy" id="742152"/>
    <lineage>
        <taxon>Eukaryota</taxon>
        <taxon>Fungi</taxon>
        <taxon>Dikarya</taxon>
        <taxon>Basidiomycota</taxon>
        <taxon>Agaricomycotina</taxon>
        <taxon>Agaricomycetes</taxon>
        <taxon>Polyporales</taxon>
        <taxon>Phaeolaceae</taxon>
        <taxon>Wolfiporia</taxon>
    </lineage>
</organism>
<dbReference type="SMART" id="SM00389">
    <property type="entry name" value="HOX"/>
    <property type="match status" value="1"/>
</dbReference>
<accession>A0A2H3JNR5</accession>
<comment type="subcellular location">
    <subcellularLocation>
        <location evidence="1 5 6">Nucleus</location>
    </subcellularLocation>
</comment>
<evidence type="ECO:0000256" key="3">
    <source>
        <dbReference type="ARBA" id="ARBA00023155"/>
    </source>
</evidence>
<dbReference type="InterPro" id="IPR050453">
    <property type="entry name" value="LIM_Homeobox_TF"/>
</dbReference>
<feature type="region of interest" description="Disordered" evidence="7">
    <location>
        <begin position="438"/>
        <end position="483"/>
    </location>
</feature>
<evidence type="ECO:0000256" key="6">
    <source>
        <dbReference type="RuleBase" id="RU000682"/>
    </source>
</evidence>
<feature type="region of interest" description="Disordered" evidence="7">
    <location>
        <begin position="501"/>
        <end position="522"/>
    </location>
</feature>
<keyword evidence="10" id="KW-1185">Reference proteome</keyword>